<dbReference type="Proteomes" id="UP001305647">
    <property type="component" value="Unassembled WGS sequence"/>
</dbReference>
<reference evidence="3" key="1">
    <citation type="journal article" date="2023" name="Mol. Phylogenet. Evol.">
        <title>Genome-scale phylogeny and comparative genomics of the fungal order Sordariales.</title>
        <authorList>
            <person name="Hensen N."/>
            <person name="Bonometti L."/>
            <person name="Westerberg I."/>
            <person name="Brannstrom I.O."/>
            <person name="Guillou S."/>
            <person name="Cros-Aarteil S."/>
            <person name="Calhoun S."/>
            <person name="Haridas S."/>
            <person name="Kuo A."/>
            <person name="Mondo S."/>
            <person name="Pangilinan J."/>
            <person name="Riley R."/>
            <person name="LaButti K."/>
            <person name="Andreopoulos B."/>
            <person name="Lipzen A."/>
            <person name="Chen C."/>
            <person name="Yan M."/>
            <person name="Daum C."/>
            <person name="Ng V."/>
            <person name="Clum A."/>
            <person name="Steindorff A."/>
            <person name="Ohm R.A."/>
            <person name="Martin F."/>
            <person name="Silar P."/>
            <person name="Natvig D.O."/>
            <person name="Lalanne C."/>
            <person name="Gautier V."/>
            <person name="Ament-Velasquez S.L."/>
            <person name="Kruys A."/>
            <person name="Hutchinson M.I."/>
            <person name="Powell A.J."/>
            <person name="Barry K."/>
            <person name="Miller A.N."/>
            <person name="Grigoriev I.V."/>
            <person name="Debuchy R."/>
            <person name="Gladieux P."/>
            <person name="Hiltunen Thoren M."/>
            <person name="Johannesson H."/>
        </authorList>
    </citation>
    <scope>NUCLEOTIDE SEQUENCE</scope>
    <source>
        <strain evidence="3">CBS 757.83</strain>
    </source>
</reference>
<dbReference type="InterPro" id="IPR055647">
    <property type="entry name" value="DUF7223"/>
</dbReference>
<reference evidence="3" key="2">
    <citation type="submission" date="2023-05" db="EMBL/GenBank/DDBJ databases">
        <authorList>
            <consortium name="Lawrence Berkeley National Laboratory"/>
            <person name="Steindorff A."/>
            <person name="Hensen N."/>
            <person name="Bonometti L."/>
            <person name="Westerberg I."/>
            <person name="Brannstrom I.O."/>
            <person name="Guillou S."/>
            <person name="Cros-Aarteil S."/>
            <person name="Calhoun S."/>
            <person name="Haridas S."/>
            <person name="Kuo A."/>
            <person name="Mondo S."/>
            <person name="Pangilinan J."/>
            <person name="Riley R."/>
            <person name="Labutti K."/>
            <person name="Andreopoulos B."/>
            <person name="Lipzen A."/>
            <person name="Chen C."/>
            <person name="Yanf M."/>
            <person name="Daum C."/>
            <person name="Ng V."/>
            <person name="Clum A."/>
            <person name="Ohm R."/>
            <person name="Martin F."/>
            <person name="Silar P."/>
            <person name="Natvig D."/>
            <person name="Lalanne C."/>
            <person name="Gautier V."/>
            <person name="Ament-Velasquez S.L."/>
            <person name="Kruys A."/>
            <person name="Hutchinson M.I."/>
            <person name="Powell A.J."/>
            <person name="Barry K."/>
            <person name="Miller A.N."/>
            <person name="Grigoriev I.V."/>
            <person name="Debuchy R."/>
            <person name="Gladieux P."/>
            <person name="Thoren M.H."/>
            <person name="Johannesson H."/>
        </authorList>
    </citation>
    <scope>NUCLEOTIDE SEQUENCE</scope>
    <source>
        <strain evidence="3">CBS 757.83</strain>
    </source>
</reference>
<dbReference type="InterPro" id="IPR054293">
    <property type="entry name" value="DUF7029"/>
</dbReference>
<evidence type="ECO:0000259" key="1">
    <source>
        <dbReference type="Pfam" id="PF22974"/>
    </source>
</evidence>
<feature type="domain" description="DUF7223" evidence="2">
    <location>
        <begin position="304"/>
        <end position="447"/>
    </location>
</feature>
<dbReference type="Pfam" id="PF22974">
    <property type="entry name" value="DUF7029"/>
    <property type="match status" value="1"/>
</dbReference>
<name>A0AAN6T696_9PEZI</name>
<accession>A0AAN6T696</accession>
<evidence type="ECO:0000259" key="2">
    <source>
        <dbReference type="Pfam" id="PF23865"/>
    </source>
</evidence>
<organism evidence="3 4">
    <name type="scientific">Parathielavia hyrcaniae</name>
    <dbReference type="NCBI Taxonomy" id="113614"/>
    <lineage>
        <taxon>Eukaryota</taxon>
        <taxon>Fungi</taxon>
        <taxon>Dikarya</taxon>
        <taxon>Ascomycota</taxon>
        <taxon>Pezizomycotina</taxon>
        <taxon>Sordariomycetes</taxon>
        <taxon>Sordariomycetidae</taxon>
        <taxon>Sordariales</taxon>
        <taxon>Chaetomiaceae</taxon>
        <taxon>Parathielavia</taxon>
    </lineage>
</organism>
<evidence type="ECO:0000313" key="3">
    <source>
        <dbReference type="EMBL" id="KAK4105537.1"/>
    </source>
</evidence>
<proteinExistence type="predicted"/>
<gene>
    <name evidence="3" type="ORF">N658DRAFT_123209</name>
</gene>
<dbReference type="Pfam" id="PF23865">
    <property type="entry name" value="DUF7223"/>
    <property type="match status" value="1"/>
</dbReference>
<dbReference type="EMBL" id="MU863625">
    <property type="protein sequence ID" value="KAK4105537.1"/>
    <property type="molecule type" value="Genomic_DNA"/>
</dbReference>
<keyword evidence="4" id="KW-1185">Reference proteome</keyword>
<comment type="caution">
    <text evidence="3">The sequence shown here is derived from an EMBL/GenBank/DDBJ whole genome shotgun (WGS) entry which is preliminary data.</text>
</comment>
<protein>
    <submittedName>
        <fullName evidence="3">Uncharacterized protein</fullName>
    </submittedName>
</protein>
<dbReference type="AlphaFoldDB" id="A0AAN6T696"/>
<evidence type="ECO:0000313" key="4">
    <source>
        <dbReference type="Proteomes" id="UP001305647"/>
    </source>
</evidence>
<sequence>MTMNETEYPVLMTVNSKYYEKVWCDVGAGWIKMKFNSWDAYNYAWNSWHDVSRPKWGDYVVITPEKSCINYDDTQQRHFIRAVDESRDNTTMTITCGIEAVSFADTVGPERPVEVEFENFNQNDVSAQAEEADPSADFDDLGGEVLKDPSGDSDFDVYLDAKIGRMDLASLNNSTLAQFNLTLEDFYGESDLPDLVAGSLVKRRIGSRIRRAVRKVAAAVKKAVKVVVEVVKKIDDVIVEVAQAVGDAIADFTTIDRTLNSNINFDSTKLGTVVRTPFDDKLGYQLAQFSGEKDQGNGVTVKGNVDILCVECGVNANIDLRGKVVFIVSRLQFEEGFIEIKGNMGAGLGLGIVADVSIAKEFIKQITSLPLQPFSIANVFVLGPKFDLSAGVELELQLEGQILAGVSADWPSISARIDIVDSDNSFATGFRPTITPIFEVEASVNLKTTFFLEGSLGVGIDIGNGLFDKSVALVDRPGIFVSAGVGASFTLEDGLGGFGTGDDDDDEECRGVNLAIGFSNEVSVNVFDIDKFSKVIDKQEVPIASRCFTLFKRDLPPLDGPMVPATHAIEGRQNEESAPPIGETTFDGGVMAKMFTRNEAESFRLRYSPNGNTYAVAESKVPAEDKDKEWSGWFAADESGAFVFGDSHGRFYHAYQDTLAELGVSRLRLHKPDRMPKTATPVVFASVVDDGVAGGAEAGDMPYLMVSDLGGDIFFPVICVYASDQVYPKVFLVKDVEAGVATLTSNRPEVLQAVTGGSVKQCGYVALTNGVPGSDVGLLEPEEEEE</sequence>
<feature type="domain" description="DUF7029" evidence="1">
    <location>
        <begin position="6"/>
        <end position="106"/>
    </location>
</feature>